<dbReference type="Pfam" id="PF00561">
    <property type="entry name" value="Abhydrolase_1"/>
    <property type="match status" value="1"/>
</dbReference>
<dbReference type="EMBL" id="BAER01000025">
    <property type="protein sequence ID" value="GAC32070.1"/>
    <property type="molecule type" value="Genomic_DNA"/>
</dbReference>
<evidence type="ECO:0000256" key="1">
    <source>
        <dbReference type="ARBA" id="ARBA00022801"/>
    </source>
</evidence>
<protein>
    <submittedName>
        <fullName evidence="3">Alpha/beta hydrolase fold</fullName>
    </submittedName>
</protein>
<dbReference type="GO" id="GO:0016787">
    <property type="term" value="F:hydrolase activity"/>
    <property type="evidence" value="ECO:0007669"/>
    <property type="project" value="UniProtKB-KW"/>
</dbReference>
<evidence type="ECO:0000313" key="3">
    <source>
        <dbReference type="EMBL" id="GAC32070.1"/>
    </source>
</evidence>
<dbReference type="InterPro" id="IPR000639">
    <property type="entry name" value="Epox_hydrolase-like"/>
</dbReference>
<sequence length="227" mass="26381">MLRRQLNDDFNIVSIDLPDHGKSQHSTQFSFTRYAESVTELLIELKITEVSIVGHSLGGKVAMQIALEHNDLVRSLVVLDIAPVNYEPRHENVFKSLRNVKLNQVHQRSDADSMMSEYLTEPSVKQFLLKGLYQDSVSNTWHWRFNLDLLYREYNRLSKALESAHSYIKPVLFLKGELSDYLQPEYTKQTMELFPASRVRVIRGTGHWLHAEKPKDCAKHIRTFLLN</sequence>
<accession>K7A9I1</accession>
<dbReference type="InterPro" id="IPR029058">
    <property type="entry name" value="AB_hydrolase_fold"/>
</dbReference>
<proteinExistence type="predicted"/>
<keyword evidence="1 3" id="KW-0378">Hydrolase</keyword>
<feature type="domain" description="AB hydrolase-1" evidence="2">
    <location>
        <begin position="5"/>
        <end position="214"/>
    </location>
</feature>
<evidence type="ECO:0000259" key="2">
    <source>
        <dbReference type="Pfam" id="PF00561"/>
    </source>
</evidence>
<dbReference type="STRING" id="1129793.GPLA_1155"/>
<dbReference type="PANTHER" id="PTHR46118">
    <property type="entry name" value="PROTEIN ABHD11"/>
    <property type="match status" value="1"/>
</dbReference>
<dbReference type="Gene3D" id="3.40.50.1820">
    <property type="entry name" value="alpha/beta hydrolase"/>
    <property type="match status" value="1"/>
</dbReference>
<reference evidence="4" key="1">
    <citation type="journal article" date="2014" name="Environ. Microbiol.">
        <title>Comparative genomics of the marine bacterial genus Glaciecola reveals the high degree of genomic diversity and genomic characteristic for cold adaptation.</title>
        <authorList>
            <person name="Qin Q.L."/>
            <person name="Xie B.B."/>
            <person name="Yu Y."/>
            <person name="Shu Y.L."/>
            <person name="Rong J.C."/>
            <person name="Zhang Y.J."/>
            <person name="Zhao D.L."/>
            <person name="Chen X.L."/>
            <person name="Zhang X.Y."/>
            <person name="Chen B."/>
            <person name="Zhou B.C."/>
            <person name="Zhang Y.Z."/>
        </authorList>
    </citation>
    <scope>NUCLEOTIDE SEQUENCE [LARGE SCALE GENOMIC DNA]</scope>
    <source>
        <strain evidence="4">LMG 21857</strain>
    </source>
</reference>
<dbReference type="SUPFAM" id="SSF53474">
    <property type="entry name" value="alpha/beta-Hydrolases"/>
    <property type="match status" value="1"/>
</dbReference>
<dbReference type="PANTHER" id="PTHR46118:SF4">
    <property type="entry name" value="PROTEIN ABHD11"/>
    <property type="match status" value="1"/>
</dbReference>
<comment type="caution">
    <text evidence="3">The sequence shown here is derived from an EMBL/GenBank/DDBJ whole genome shotgun (WGS) entry which is preliminary data.</text>
</comment>
<dbReference type="Proteomes" id="UP000006322">
    <property type="component" value="Unassembled WGS sequence"/>
</dbReference>
<dbReference type="PRINTS" id="PR00111">
    <property type="entry name" value="ABHYDROLASE"/>
</dbReference>
<keyword evidence="4" id="KW-1185">Reference proteome</keyword>
<gene>
    <name evidence="3" type="ORF">GPLA_1155</name>
</gene>
<organism evidence="3 4">
    <name type="scientific">Paraglaciecola polaris LMG 21857</name>
    <dbReference type="NCBI Taxonomy" id="1129793"/>
    <lineage>
        <taxon>Bacteria</taxon>
        <taxon>Pseudomonadati</taxon>
        <taxon>Pseudomonadota</taxon>
        <taxon>Gammaproteobacteria</taxon>
        <taxon>Alteromonadales</taxon>
        <taxon>Alteromonadaceae</taxon>
        <taxon>Paraglaciecola</taxon>
    </lineage>
</organism>
<dbReference type="AlphaFoldDB" id="K7A9I1"/>
<dbReference type="InterPro" id="IPR000073">
    <property type="entry name" value="AB_hydrolase_1"/>
</dbReference>
<evidence type="ECO:0000313" key="4">
    <source>
        <dbReference type="Proteomes" id="UP000006322"/>
    </source>
</evidence>
<dbReference type="PRINTS" id="PR00412">
    <property type="entry name" value="EPOXHYDRLASE"/>
</dbReference>
<name>K7A9I1_9ALTE</name>